<dbReference type="InterPro" id="IPR005650">
    <property type="entry name" value="BlaI_family"/>
</dbReference>
<dbReference type="Proteomes" id="UP000275199">
    <property type="component" value="Unassembled WGS sequence"/>
</dbReference>
<dbReference type="Pfam" id="PF03965">
    <property type="entry name" value="Penicillinase_R"/>
    <property type="match status" value="1"/>
</dbReference>
<proteinExistence type="inferred from homology"/>
<comment type="similarity">
    <text evidence="1">Belongs to the BlaI transcriptional regulatory family.</text>
</comment>
<accession>A0ABX9XLY7</accession>
<gene>
    <name evidence="5" type="ORF">EF096_08830</name>
</gene>
<keyword evidence="2" id="KW-0805">Transcription regulation</keyword>
<evidence type="ECO:0000256" key="3">
    <source>
        <dbReference type="ARBA" id="ARBA00023125"/>
    </source>
</evidence>
<evidence type="ECO:0000256" key="1">
    <source>
        <dbReference type="ARBA" id="ARBA00011046"/>
    </source>
</evidence>
<evidence type="ECO:0000313" key="5">
    <source>
        <dbReference type="EMBL" id="ROZ85282.1"/>
    </source>
</evidence>
<keyword evidence="3" id="KW-0238">DNA-binding</keyword>
<keyword evidence="6" id="KW-1185">Reference proteome</keyword>
<name>A0ABX9XLY7_9PSED</name>
<comment type="caution">
    <text evidence="5">The sequence shown here is derived from an EMBL/GenBank/DDBJ whole genome shotgun (WGS) entry which is preliminary data.</text>
</comment>
<evidence type="ECO:0000313" key="6">
    <source>
        <dbReference type="Proteomes" id="UP000275199"/>
    </source>
</evidence>
<sequence>MPPLGTLEVAVLVHLWRVPEASSKEVHAAIGVARGISVNTVQSTLERLYRKKLLKRFKASHAFRYAPQMAREQLVAGLVNEVLSRFGGDTASSLAASVEAANWLNEEALHTLEAELKNMRTRGEALHVR</sequence>
<evidence type="ECO:0000256" key="2">
    <source>
        <dbReference type="ARBA" id="ARBA00023015"/>
    </source>
</evidence>
<dbReference type="SUPFAM" id="SSF46785">
    <property type="entry name" value="Winged helix' DNA-binding domain"/>
    <property type="match status" value="1"/>
</dbReference>
<dbReference type="InterPro" id="IPR036390">
    <property type="entry name" value="WH_DNA-bd_sf"/>
</dbReference>
<evidence type="ECO:0000256" key="4">
    <source>
        <dbReference type="ARBA" id="ARBA00023163"/>
    </source>
</evidence>
<dbReference type="Gene3D" id="1.10.10.10">
    <property type="entry name" value="Winged helix-like DNA-binding domain superfamily/Winged helix DNA-binding domain"/>
    <property type="match status" value="1"/>
</dbReference>
<organism evidence="5 6">
    <name type="scientific">Pseudomonas neustonica</name>
    <dbReference type="NCBI Taxonomy" id="2487346"/>
    <lineage>
        <taxon>Bacteria</taxon>
        <taxon>Pseudomonadati</taxon>
        <taxon>Pseudomonadota</taxon>
        <taxon>Gammaproteobacteria</taxon>
        <taxon>Pseudomonadales</taxon>
        <taxon>Pseudomonadaceae</taxon>
        <taxon>Pseudomonas</taxon>
    </lineage>
</organism>
<reference evidence="5 6" key="1">
    <citation type="submission" date="2018-11" db="EMBL/GenBank/DDBJ databases">
        <authorList>
            <person name="Jang G.I."/>
            <person name="Hwang C.Y."/>
        </authorList>
    </citation>
    <scope>NUCLEOTIDE SEQUENCE [LARGE SCALE GENOMIC DNA]</scope>
    <source>
        <strain evidence="5 6">SSM26</strain>
    </source>
</reference>
<protein>
    <submittedName>
        <fullName evidence="5">BlaI/MecI/CopY family transcriptional regulator</fullName>
    </submittedName>
</protein>
<dbReference type="InterPro" id="IPR036388">
    <property type="entry name" value="WH-like_DNA-bd_sf"/>
</dbReference>
<dbReference type="EMBL" id="RKKU01000008">
    <property type="protein sequence ID" value="ROZ85282.1"/>
    <property type="molecule type" value="Genomic_DNA"/>
</dbReference>
<keyword evidence="4" id="KW-0804">Transcription</keyword>